<name>A0ABD1VKU0_9LAMI</name>
<keyword evidence="3" id="KW-1185">Reference proteome</keyword>
<sequence length="116" mass="12921">MAIAENIPQNTNSNTPTIDTSSTVVPPIDENESLEETLDEPPQNNESLESGSSNDQQPISDEIRHKPQDDDGPPTSHTHGAEVEPSLEHSNWLLEDFDFLPNVDLYKCVHIFGHYV</sequence>
<comment type="caution">
    <text evidence="2">The sequence shown here is derived from an EMBL/GenBank/DDBJ whole genome shotgun (WGS) entry which is preliminary data.</text>
</comment>
<dbReference type="AlphaFoldDB" id="A0ABD1VKU0"/>
<dbReference type="EMBL" id="JBFOLJ010000005">
    <property type="protein sequence ID" value="KAL2537971.1"/>
    <property type="molecule type" value="Genomic_DNA"/>
</dbReference>
<feature type="compositionally biased region" description="Polar residues" evidence="1">
    <location>
        <begin position="42"/>
        <end position="59"/>
    </location>
</feature>
<accession>A0ABD1VKU0</accession>
<evidence type="ECO:0000313" key="3">
    <source>
        <dbReference type="Proteomes" id="UP001604277"/>
    </source>
</evidence>
<feature type="compositionally biased region" description="Acidic residues" evidence="1">
    <location>
        <begin position="29"/>
        <end position="39"/>
    </location>
</feature>
<proteinExistence type="predicted"/>
<evidence type="ECO:0000313" key="2">
    <source>
        <dbReference type="EMBL" id="KAL2537971.1"/>
    </source>
</evidence>
<gene>
    <name evidence="2" type="ORF">Fot_19362</name>
</gene>
<feature type="region of interest" description="Disordered" evidence="1">
    <location>
        <begin position="1"/>
        <end position="85"/>
    </location>
</feature>
<organism evidence="2 3">
    <name type="scientific">Forsythia ovata</name>
    <dbReference type="NCBI Taxonomy" id="205694"/>
    <lineage>
        <taxon>Eukaryota</taxon>
        <taxon>Viridiplantae</taxon>
        <taxon>Streptophyta</taxon>
        <taxon>Embryophyta</taxon>
        <taxon>Tracheophyta</taxon>
        <taxon>Spermatophyta</taxon>
        <taxon>Magnoliopsida</taxon>
        <taxon>eudicotyledons</taxon>
        <taxon>Gunneridae</taxon>
        <taxon>Pentapetalae</taxon>
        <taxon>asterids</taxon>
        <taxon>lamiids</taxon>
        <taxon>Lamiales</taxon>
        <taxon>Oleaceae</taxon>
        <taxon>Forsythieae</taxon>
        <taxon>Forsythia</taxon>
    </lineage>
</organism>
<feature type="compositionally biased region" description="Polar residues" evidence="1">
    <location>
        <begin position="7"/>
        <end position="24"/>
    </location>
</feature>
<reference evidence="3" key="1">
    <citation type="submission" date="2024-07" db="EMBL/GenBank/DDBJ databases">
        <title>Two chromosome-level genome assemblies of Korean endemic species Abeliophyllum distichum and Forsythia ovata (Oleaceae).</title>
        <authorList>
            <person name="Jang H."/>
        </authorList>
    </citation>
    <scope>NUCLEOTIDE SEQUENCE [LARGE SCALE GENOMIC DNA]</scope>
</reference>
<evidence type="ECO:0000256" key="1">
    <source>
        <dbReference type="SAM" id="MobiDB-lite"/>
    </source>
</evidence>
<dbReference type="Proteomes" id="UP001604277">
    <property type="component" value="Unassembled WGS sequence"/>
</dbReference>
<protein>
    <submittedName>
        <fullName evidence="2">Uncharacterized protein</fullName>
    </submittedName>
</protein>